<dbReference type="AlphaFoldDB" id="A0A839TCZ5"/>
<accession>A0A839TCZ5</accession>
<evidence type="ECO:0008006" key="4">
    <source>
        <dbReference type="Google" id="ProtNLM"/>
    </source>
</evidence>
<feature type="compositionally biased region" description="Polar residues" evidence="1">
    <location>
        <begin position="62"/>
        <end position="72"/>
    </location>
</feature>
<protein>
    <recommendedName>
        <fullName evidence="4">DNA topoisomerase type IA zn finger domain-containing protein</fullName>
    </recommendedName>
</protein>
<proteinExistence type="predicted"/>
<dbReference type="SUPFAM" id="SSF57783">
    <property type="entry name" value="Zinc beta-ribbon"/>
    <property type="match status" value="1"/>
</dbReference>
<sequence>MASYVKKKQDKLLSEDEVKAIVEQIESNRFSKSWKTNRQHKAYLKDKHSPSNKQASDKPNAKSVTKPANQLASKPIVKESPKKTTLQSIGVPRWSGQTEIESSDLLNDSLSTQQISTPHNMADKVFVTPFEVLESAPINQTTILAQAPNCPKCNSEMVKRVAKKGQQQGQPFFGCSQFSKCRGVVNVD</sequence>
<feature type="region of interest" description="Disordered" evidence="1">
    <location>
        <begin position="29"/>
        <end position="87"/>
    </location>
</feature>
<dbReference type="Gene3D" id="3.30.65.10">
    <property type="entry name" value="Bacterial Topoisomerase I, domain 1"/>
    <property type="match status" value="1"/>
</dbReference>
<dbReference type="RefSeq" id="WP_227671757.1">
    <property type="nucleotide sequence ID" value="NZ_CAJHAH010000003.1"/>
</dbReference>
<reference evidence="2 3" key="1">
    <citation type="submission" date="2020-08" db="EMBL/GenBank/DDBJ databases">
        <title>Genomic Encyclopedia of Type Strains, Phase III (KMG-III): the genomes of soil and plant-associated and newly described type strains.</title>
        <authorList>
            <person name="Whitman W."/>
        </authorList>
    </citation>
    <scope>NUCLEOTIDE SEQUENCE [LARGE SCALE GENOMIC DNA]</scope>
    <source>
        <strain evidence="2 3">CECT 5885</strain>
    </source>
</reference>
<evidence type="ECO:0000313" key="3">
    <source>
        <dbReference type="Proteomes" id="UP000588111"/>
    </source>
</evidence>
<feature type="compositionally biased region" description="Basic and acidic residues" evidence="1">
    <location>
        <begin position="43"/>
        <end position="60"/>
    </location>
</feature>
<dbReference type="Proteomes" id="UP000588111">
    <property type="component" value="Unassembled WGS sequence"/>
</dbReference>
<evidence type="ECO:0000313" key="2">
    <source>
        <dbReference type="EMBL" id="MBB3107237.1"/>
    </source>
</evidence>
<dbReference type="EMBL" id="JACHXL010000003">
    <property type="protein sequence ID" value="MBB3107237.1"/>
    <property type="molecule type" value="Genomic_DNA"/>
</dbReference>
<keyword evidence="3" id="KW-1185">Reference proteome</keyword>
<name>A0A839TCZ5_9GAMM</name>
<organism evidence="2 3">
    <name type="scientific">Psychrobacter luti</name>
    <dbReference type="NCBI Taxonomy" id="198481"/>
    <lineage>
        <taxon>Bacteria</taxon>
        <taxon>Pseudomonadati</taxon>
        <taxon>Pseudomonadota</taxon>
        <taxon>Gammaproteobacteria</taxon>
        <taxon>Moraxellales</taxon>
        <taxon>Moraxellaceae</taxon>
        <taxon>Psychrobacter</taxon>
    </lineage>
</organism>
<gene>
    <name evidence="2" type="ORF">FHS24_001754</name>
</gene>
<evidence type="ECO:0000256" key="1">
    <source>
        <dbReference type="SAM" id="MobiDB-lite"/>
    </source>
</evidence>
<comment type="caution">
    <text evidence="2">The sequence shown here is derived from an EMBL/GenBank/DDBJ whole genome shotgun (WGS) entry which is preliminary data.</text>
</comment>